<proteinExistence type="predicted"/>
<gene>
    <name evidence="1" type="ORF">BV25DRAFT_1646828</name>
</gene>
<comment type="caution">
    <text evidence="1">The sequence shown here is derived from an EMBL/GenBank/DDBJ whole genome shotgun (WGS) entry which is preliminary data.</text>
</comment>
<evidence type="ECO:0000313" key="2">
    <source>
        <dbReference type="Proteomes" id="UP000814140"/>
    </source>
</evidence>
<dbReference type="EMBL" id="MU277270">
    <property type="protein sequence ID" value="KAI0056130.1"/>
    <property type="molecule type" value="Genomic_DNA"/>
</dbReference>
<protein>
    <submittedName>
        <fullName evidence="1">Uncharacterized protein</fullName>
    </submittedName>
</protein>
<organism evidence="1 2">
    <name type="scientific">Artomyces pyxidatus</name>
    <dbReference type="NCBI Taxonomy" id="48021"/>
    <lineage>
        <taxon>Eukaryota</taxon>
        <taxon>Fungi</taxon>
        <taxon>Dikarya</taxon>
        <taxon>Basidiomycota</taxon>
        <taxon>Agaricomycotina</taxon>
        <taxon>Agaricomycetes</taxon>
        <taxon>Russulales</taxon>
        <taxon>Auriscalpiaceae</taxon>
        <taxon>Artomyces</taxon>
    </lineage>
</organism>
<evidence type="ECO:0000313" key="1">
    <source>
        <dbReference type="EMBL" id="KAI0056130.1"/>
    </source>
</evidence>
<reference evidence="1" key="2">
    <citation type="journal article" date="2022" name="New Phytol.">
        <title>Evolutionary transition to the ectomycorrhizal habit in the genomes of a hyperdiverse lineage of mushroom-forming fungi.</title>
        <authorList>
            <person name="Looney B."/>
            <person name="Miyauchi S."/>
            <person name="Morin E."/>
            <person name="Drula E."/>
            <person name="Courty P.E."/>
            <person name="Kohler A."/>
            <person name="Kuo A."/>
            <person name="LaButti K."/>
            <person name="Pangilinan J."/>
            <person name="Lipzen A."/>
            <person name="Riley R."/>
            <person name="Andreopoulos W."/>
            <person name="He G."/>
            <person name="Johnson J."/>
            <person name="Nolan M."/>
            <person name="Tritt A."/>
            <person name="Barry K.W."/>
            <person name="Grigoriev I.V."/>
            <person name="Nagy L.G."/>
            <person name="Hibbett D."/>
            <person name="Henrissat B."/>
            <person name="Matheny P.B."/>
            <person name="Labbe J."/>
            <person name="Martin F.M."/>
        </authorList>
    </citation>
    <scope>NUCLEOTIDE SEQUENCE</scope>
    <source>
        <strain evidence="1">HHB10654</strain>
    </source>
</reference>
<keyword evidence="2" id="KW-1185">Reference proteome</keyword>
<sequence length="221" mass="24025">MAYVRSRKFCCCLPVRFGVFVMTLIGLLGGTIVAAAGWYHTGHKDNVNLTKNQEISLIISSVAYTALAIISLFGLIGVFAKNRGYVSLYSTLVWCHLGVNIATGVYFIYTLFHQVGDNDVNNCVGSSTDKIKQDACKAAFDVGRGITIGLYVFFWLIELWGCIIVADYVSQLEEEEALDWRKDAPPAVSPGASVPPMATTYGAQYAFSASENSYGKGSNNV</sequence>
<accession>A0ACB8SJL0</accession>
<name>A0ACB8SJL0_9AGAM</name>
<reference evidence="1" key="1">
    <citation type="submission" date="2021-03" db="EMBL/GenBank/DDBJ databases">
        <authorList>
            <consortium name="DOE Joint Genome Institute"/>
            <person name="Ahrendt S."/>
            <person name="Looney B.P."/>
            <person name="Miyauchi S."/>
            <person name="Morin E."/>
            <person name="Drula E."/>
            <person name="Courty P.E."/>
            <person name="Chicoki N."/>
            <person name="Fauchery L."/>
            <person name="Kohler A."/>
            <person name="Kuo A."/>
            <person name="Labutti K."/>
            <person name="Pangilinan J."/>
            <person name="Lipzen A."/>
            <person name="Riley R."/>
            <person name="Andreopoulos W."/>
            <person name="He G."/>
            <person name="Johnson J."/>
            <person name="Barry K.W."/>
            <person name="Grigoriev I.V."/>
            <person name="Nagy L."/>
            <person name="Hibbett D."/>
            <person name="Henrissat B."/>
            <person name="Matheny P.B."/>
            <person name="Labbe J."/>
            <person name="Martin F."/>
        </authorList>
    </citation>
    <scope>NUCLEOTIDE SEQUENCE</scope>
    <source>
        <strain evidence="1">HHB10654</strain>
    </source>
</reference>
<dbReference type="Proteomes" id="UP000814140">
    <property type="component" value="Unassembled WGS sequence"/>
</dbReference>